<dbReference type="GO" id="GO:0005576">
    <property type="term" value="C:extracellular region"/>
    <property type="evidence" value="ECO:0007669"/>
    <property type="project" value="UniProtKB-SubCell"/>
</dbReference>
<sequence>MKQASAKTFRWFFINLLIVQAVQYVQAMERGETCIIHPEIIGKCILARECSAPRSDNKSEGLLKQGFCGKYQGEPMACCAVSNMKTTLPERPVCGVQISDRLYGGQLTELDDDPWTALIEYQKPDGSFGFHCGGSLINEYYVLTAAHCIQAIPPGWKVHRVRLGEWDLESIHDCEFPGGLCNEPPIDVDIEKIIVHHGYEDRNGTLINDIALIRFKRQVNFTETVRPICLPLSPSIRGAHLDGVRGYVSGWGNTQTGTAHEKKLRAGMIIKGYGECESFYKQQGVELMPTHMCAGKINLLSKCSGDSGGSLMRGAAGTWYLVGVDSFGVEKCGSSEMPRVYTNVSKFIDWIGENI</sequence>
<keyword evidence="6" id="KW-1015">Disulfide bond</keyword>
<dbReference type="PRINTS" id="PR00722">
    <property type="entry name" value="CHYMOTRYPSIN"/>
</dbReference>
<dbReference type="InterPro" id="IPR001254">
    <property type="entry name" value="Trypsin_dom"/>
</dbReference>
<dbReference type="SMART" id="SM00020">
    <property type="entry name" value="Tryp_SPc"/>
    <property type="match status" value="1"/>
</dbReference>
<comment type="subcellular location">
    <subcellularLocation>
        <location evidence="1">Secreted</location>
    </subcellularLocation>
</comment>
<dbReference type="AlphaFoldDB" id="A0A2C9GVA2"/>
<evidence type="ECO:0000256" key="9">
    <source>
        <dbReference type="SAM" id="SignalP"/>
    </source>
</evidence>
<name>A0A2C9GVA2_9DIPT</name>
<dbReference type="GO" id="GO:0004252">
    <property type="term" value="F:serine-type endopeptidase activity"/>
    <property type="evidence" value="ECO:0007669"/>
    <property type="project" value="InterPro"/>
</dbReference>
<evidence type="ECO:0000256" key="2">
    <source>
        <dbReference type="ARBA" id="ARBA00022525"/>
    </source>
</evidence>
<dbReference type="InterPro" id="IPR051487">
    <property type="entry name" value="Ser/Thr_Proteases_Immune/Dev"/>
</dbReference>
<keyword evidence="2" id="KW-0964">Secreted</keyword>
<dbReference type="PROSITE" id="PS00134">
    <property type="entry name" value="TRYPSIN_HIS"/>
    <property type="match status" value="1"/>
</dbReference>
<dbReference type="EnsemblMetazoa" id="ADIR016021-RA">
    <property type="protein sequence ID" value="ADIR016021-PA"/>
    <property type="gene ID" value="ADIR016021"/>
</dbReference>
<dbReference type="Pfam" id="PF00089">
    <property type="entry name" value="Trypsin"/>
    <property type="match status" value="1"/>
</dbReference>
<dbReference type="SUPFAM" id="SSF50494">
    <property type="entry name" value="Trypsin-like serine proteases"/>
    <property type="match status" value="1"/>
</dbReference>
<evidence type="ECO:0000313" key="11">
    <source>
        <dbReference type="EnsemblMetazoa" id="ADIR016021-PA"/>
    </source>
</evidence>
<dbReference type="GO" id="GO:0006508">
    <property type="term" value="P:proteolysis"/>
    <property type="evidence" value="ECO:0007669"/>
    <property type="project" value="InterPro"/>
</dbReference>
<keyword evidence="4 9" id="KW-0732">Signal</keyword>
<evidence type="ECO:0000256" key="3">
    <source>
        <dbReference type="ARBA" id="ARBA00022588"/>
    </source>
</evidence>
<keyword evidence="12" id="KW-1185">Reference proteome</keyword>
<dbReference type="InterPro" id="IPR001314">
    <property type="entry name" value="Peptidase_S1A"/>
</dbReference>
<dbReference type="GO" id="GO:0045087">
    <property type="term" value="P:innate immune response"/>
    <property type="evidence" value="ECO:0007669"/>
    <property type="project" value="UniProtKB-KW"/>
</dbReference>
<dbReference type="InterPro" id="IPR043504">
    <property type="entry name" value="Peptidase_S1_PA_chymotrypsin"/>
</dbReference>
<keyword evidence="5" id="KW-0391">Immunity</keyword>
<keyword evidence="3" id="KW-0399">Innate immunity</keyword>
<dbReference type="Gene3D" id="2.40.10.10">
    <property type="entry name" value="Trypsin-like serine proteases"/>
    <property type="match status" value="2"/>
</dbReference>
<evidence type="ECO:0000256" key="4">
    <source>
        <dbReference type="ARBA" id="ARBA00022729"/>
    </source>
</evidence>
<evidence type="ECO:0000256" key="5">
    <source>
        <dbReference type="ARBA" id="ARBA00022859"/>
    </source>
</evidence>
<dbReference type="PROSITE" id="PS50240">
    <property type="entry name" value="TRYPSIN_DOM"/>
    <property type="match status" value="1"/>
</dbReference>
<comment type="similarity">
    <text evidence="8">Belongs to the peptidase S1 family. CLIP subfamily.</text>
</comment>
<evidence type="ECO:0000259" key="10">
    <source>
        <dbReference type="PROSITE" id="PS50240"/>
    </source>
</evidence>
<reference evidence="12" key="1">
    <citation type="submission" date="2013-03" db="EMBL/GenBank/DDBJ databases">
        <title>The Genome Sequence of Anopheles dirus WRAIR2.</title>
        <authorList>
            <consortium name="The Broad Institute Genomics Platform"/>
            <person name="Neafsey D.E."/>
            <person name="Walton C."/>
            <person name="Walker B."/>
            <person name="Young S.K."/>
            <person name="Zeng Q."/>
            <person name="Gargeya S."/>
            <person name="Fitzgerald M."/>
            <person name="Haas B."/>
            <person name="Abouelleil A."/>
            <person name="Allen A.W."/>
            <person name="Alvarado L."/>
            <person name="Arachchi H.M."/>
            <person name="Berlin A.M."/>
            <person name="Chapman S.B."/>
            <person name="Gainer-Dewar J."/>
            <person name="Goldberg J."/>
            <person name="Griggs A."/>
            <person name="Gujja S."/>
            <person name="Hansen M."/>
            <person name="Howarth C."/>
            <person name="Imamovic A."/>
            <person name="Ireland A."/>
            <person name="Larimer J."/>
            <person name="McCowan C."/>
            <person name="Murphy C."/>
            <person name="Pearson M."/>
            <person name="Poon T.W."/>
            <person name="Priest M."/>
            <person name="Roberts A."/>
            <person name="Saif S."/>
            <person name="Shea T."/>
            <person name="Sisk P."/>
            <person name="Sykes S."/>
            <person name="Wortman J."/>
            <person name="Nusbaum C."/>
            <person name="Birren B."/>
        </authorList>
    </citation>
    <scope>NUCLEOTIDE SEQUENCE [LARGE SCALE GENOMIC DNA]</scope>
    <source>
        <strain evidence="12">WRAIR2</strain>
    </source>
</reference>
<evidence type="ECO:0000313" key="12">
    <source>
        <dbReference type="Proteomes" id="UP000075884"/>
    </source>
</evidence>
<evidence type="ECO:0000256" key="6">
    <source>
        <dbReference type="ARBA" id="ARBA00023157"/>
    </source>
</evidence>
<dbReference type="PANTHER" id="PTHR24256">
    <property type="entry name" value="TRYPTASE-RELATED"/>
    <property type="match status" value="1"/>
</dbReference>
<evidence type="ECO:0000256" key="8">
    <source>
        <dbReference type="ARBA" id="ARBA00024195"/>
    </source>
</evidence>
<dbReference type="FunFam" id="2.40.10.10:FF:000028">
    <property type="entry name" value="Serine protease easter"/>
    <property type="match status" value="1"/>
</dbReference>
<keyword evidence="7" id="KW-0325">Glycoprotein</keyword>
<reference evidence="11" key="2">
    <citation type="submission" date="2020-05" db="UniProtKB">
        <authorList>
            <consortium name="EnsemblMetazoa"/>
        </authorList>
    </citation>
    <scope>IDENTIFICATION</scope>
    <source>
        <strain evidence="11">WRAIR2</strain>
    </source>
</reference>
<dbReference type="InterPro" id="IPR018114">
    <property type="entry name" value="TRYPSIN_HIS"/>
</dbReference>
<feature type="signal peptide" evidence="9">
    <location>
        <begin position="1"/>
        <end position="27"/>
    </location>
</feature>
<evidence type="ECO:0000256" key="7">
    <source>
        <dbReference type="ARBA" id="ARBA00023180"/>
    </source>
</evidence>
<dbReference type="VEuPathDB" id="VectorBase:ADIR016021"/>
<feature type="chain" id="PRO_5012813022" description="Peptidase S1 domain-containing protein" evidence="9">
    <location>
        <begin position="28"/>
        <end position="355"/>
    </location>
</feature>
<dbReference type="Proteomes" id="UP000075884">
    <property type="component" value="Unassembled WGS sequence"/>
</dbReference>
<proteinExistence type="inferred from homology"/>
<protein>
    <recommendedName>
        <fullName evidence="10">Peptidase S1 domain-containing protein</fullName>
    </recommendedName>
</protein>
<accession>A0A2C9GVA2</accession>
<dbReference type="InterPro" id="IPR009003">
    <property type="entry name" value="Peptidase_S1_PA"/>
</dbReference>
<organism evidence="11 12">
    <name type="scientific">Anopheles dirus</name>
    <dbReference type="NCBI Taxonomy" id="7168"/>
    <lineage>
        <taxon>Eukaryota</taxon>
        <taxon>Metazoa</taxon>
        <taxon>Ecdysozoa</taxon>
        <taxon>Arthropoda</taxon>
        <taxon>Hexapoda</taxon>
        <taxon>Insecta</taxon>
        <taxon>Pterygota</taxon>
        <taxon>Neoptera</taxon>
        <taxon>Endopterygota</taxon>
        <taxon>Diptera</taxon>
        <taxon>Nematocera</taxon>
        <taxon>Culicoidea</taxon>
        <taxon>Culicidae</taxon>
        <taxon>Anophelinae</taxon>
        <taxon>Anopheles</taxon>
    </lineage>
</organism>
<feature type="domain" description="Peptidase S1" evidence="10">
    <location>
        <begin position="102"/>
        <end position="355"/>
    </location>
</feature>
<evidence type="ECO:0000256" key="1">
    <source>
        <dbReference type="ARBA" id="ARBA00004613"/>
    </source>
</evidence>
<dbReference type="STRING" id="7168.A0A2C9GVA2"/>
<dbReference type="CDD" id="cd00190">
    <property type="entry name" value="Tryp_SPc"/>
    <property type="match status" value="1"/>
</dbReference>